<evidence type="ECO:0000313" key="2">
    <source>
        <dbReference type="EMBL" id="AUB82125.1"/>
    </source>
</evidence>
<organism evidence="2 3">
    <name type="scientific">Candidatus Thiodictyon syntrophicum</name>
    <dbReference type="NCBI Taxonomy" id="1166950"/>
    <lineage>
        <taxon>Bacteria</taxon>
        <taxon>Pseudomonadati</taxon>
        <taxon>Pseudomonadota</taxon>
        <taxon>Gammaproteobacteria</taxon>
        <taxon>Chromatiales</taxon>
        <taxon>Chromatiaceae</taxon>
        <taxon>Thiodictyon</taxon>
    </lineage>
</organism>
<dbReference type="Proteomes" id="UP000232638">
    <property type="component" value="Chromosome"/>
</dbReference>
<dbReference type="KEGG" id="tsy:THSYN_14980"/>
<reference evidence="2 3" key="1">
    <citation type="submission" date="2017-03" db="EMBL/GenBank/DDBJ databases">
        <title>Complete genome sequence of Candidatus 'Thiodictyon syntrophicum' sp. nov. strain Cad16T, a photolithoautotroph purple sulfur bacterium isolated from an alpine meromictic lake.</title>
        <authorList>
            <person name="Luedin S.M."/>
            <person name="Pothier J.F."/>
            <person name="Danza F."/>
            <person name="Storelli N."/>
            <person name="Wittwer M."/>
            <person name="Tonolla M."/>
        </authorList>
    </citation>
    <scope>NUCLEOTIDE SEQUENCE [LARGE SCALE GENOMIC DNA]</scope>
    <source>
        <strain evidence="2 3">Cad16T</strain>
    </source>
</reference>
<proteinExistence type="predicted"/>
<dbReference type="EMBL" id="CP020370">
    <property type="protein sequence ID" value="AUB82125.1"/>
    <property type="molecule type" value="Genomic_DNA"/>
</dbReference>
<feature type="region of interest" description="Disordered" evidence="1">
    <location>
        <begin position="55"/>
        <end position="79"/>
    </location>
</feature>
<protein>
    <submittedName>
        <fullName evidence="2">Uncharacterized protein</fullName>
    </submittedName>
</protein>
<keyword evidence="3" id="KW-1185">Reference proteome</keyword>
<evidence type="ECO:0000313" key="3">
    <source>
        <dbReference type="Proteomes" id="UP000232638"/>
    </source>
</evidence>
<dbReference type="AlphaFoldDB" id="A0A2K8U993"/>
<accession>A0A2K8U993</accession>
<sequence>MRLIGSRLIRWMGTARAMPIPKRRGGRMGITPRPCQFCVLLVTLTCALFSAGCGQGSPTDPKGQAAGGRERSAGPTTADQFAGIDAAKVPAIRRVEDPAMAGAASGQVLADGVAREGVPEPRTAPPGEVLVAVPVPEPSTFTIDATTQRVFLPGRGWKTAAEFWDLYYNRPQELPGNIDHHALATLKQGPR</sequence>
<evidence type="ECO:0000256" key="1">
    <source>
        <dbReference type="SAM" id="MobiDB-lite"/>
    </source>
</evidence>
<gene>
    <name evidence="2" type="ORF">THSYN_14980</name>
</gene>
<name>A0A2K8U993_9GAMM</name>